<evidence type="ECO:0000256" key="1">
    <source>
        <dbReference type="SAM" id="SignalP"/>
    </source>
</evidence>
<evidence type="ECO:0000313" key="2">
    <source>
        <dbReference type="EMBL" id="SIT12618.1"/>
    </source>
</evidence>
<dbReference type="Pfam" id="PF05990">
    <property type="entry name" value="DUF900"/>
    <property type="match status" value="1"/>
</dbReference>
<dbReference type="Proteomes" id="UP000186141">
    <property type="component" value="Unassembled WGS sequence"/>
</dbReference>
<protein>
    <submittedName>
        <fullName evidence="2">Esterase/lipase superfamily enzyme</fullName>
    </submittedName>
</protein>
<dbReference type="RefSeq" id="WP_076532437.1">
    <property type="nucleotide sequence ID" value="NZ_BMEH01000006.1"/>
</dbReference>
<dbReference type="EMBL" id="FTOT01000006">
    <property type="protein sequence ID" value="SIT12618.1"/>
    <property type="molecule type" value="Genomic_DNA"/>
</dbReference>
<feature type="chain" id="PRO_5013201750" evidence="1">
    <location>
        <begin position="19"/>
        <end position="374"/>
    </location>
</feature>
<dbReference type="OrthoDB" id="9797755at2"/>
<dbReference type="InterPro" id="IPR014586">
    <property type="entry name" value="UCP033909"/>
</dbReference>
<dbReference type="PANTHER" id="PTHR36513">
    <property type="entry name" value="ABC TRANSMEMBRANE TYPE-1 DOMAIN-CONTAINING PROTEIN"/>
    <property type="match status" value="1"/>
</dbReference>
<dbReference type="STRING" id="1086013.SAMN05421774_10629"/>
<dbReference type="InterPro" id="IPR010297">
    <property type="entry name" value="DUF900_hydrolase"/>
</dbReference>
<dbReference type="AlphaFoldDB" id="A0A1N7PPU6"/>
<name>A0A1N7PPU6_9RHOB</name>
<dbReference type="InterPro" id="IPR029058">
    <property type="entry name" value="AB_hydrolase_fold"/>
</dbReference>
<evidence type="ECO:0000313" key="3">
    <source>
        <dbReference type="Proteomes" id="UP000186141"/>
    </source>
</evidence>
<keyword evidence="1" id="KW-0732">Signal</keyword>
<reference evidence="2 3" key="1">
    <citation type="submission" date="2017-01" db="EMBL/GenBank/DDBJ databases">
        <authorList>
            <person name="Mah S.A."/>
            <person name="Swanson W.J."/>
            <person name="Moy G.W."/>
            <person name="Vacquier V.D."/>
        </authorList>
    </citation>
    <scope>NUCLEOTIDE SEQUENCE [LARGE SCALE GENOMIC DNA]</scope>
    <source>
        <strain evidence="2 3">DSM 26375</strain>
    </source>
</reference>
<sequence>MRILLLAALSIVALAACAPRGLITLAPEAAAVGAVERIFIGSTRLPGDDAGNPYSRGRSYMTRFARYDVSIPPDRQLGSLPWPPRHGPADPSKHMLTVDQKSYETDAAFRTDLARELRHTPPGKREVVVYIHGFNNTFAESLYRLAQLQHDMGLPGVPVLYSWPSRGTPLGYAYDRDSALFARDGLERLLQEVSAAGADQILLVAHSLGSALTMEALRQLAIGRDRSVLPRVGGVILISPDIDVDVFRAQAQAVGVLPQPFVIFTSSRDRALGLSARLAGETSRLGNLGDVQALAGLEVTLLEVGAFSTGDGHFTAGTSPSLIQLLNGIGDVDDALGRDAASRIGLLPGAILTVQGATRIILSPVALIGEELAN</sequence>
<dbReference type="PROSITE" id="PS51257">
    <property type="entry name" value="PROKAR_LIPOPROTEIN"/>
    <property type="match status" value="1"/>
</dbReference>
<keyword evidence="3" id="KW-1185">Reference proteome</keyword>
<organism evidence="2 3">
    <name type="scientific">Gemmobacter megaterium</name>
    <dbReference type="NCBI Taxonomy" id="1086013"/>
    <lineage>
        <taxon>Bacteria</taxon>
        <taxon>Pseudomonadati</taxon>
        <taxon>Pseudomonadota</taxon>
        <taxon>Alphaproteobacteria</taxon>
        <taxon>Rhodobacterales</taxon>
        <taxon>Paracoccaceae</taxon>
        <taxon>Gemmobacter</taxon>
    </lineage>
</organism>
<accession>A0A1N7PPU6</accession>
<dbReference type="Gene3D" id="3.40.50.1820">
    <property type="entry name" value="alpha/beta hydrolase"/>
    <property type="match status" value="1"/>
</dbReference>
<feature type="signal peptide" evidence="1">
    <location>
        <begin position="1"/>
        <end position="18"/>
    </location>
</feature>
<gene>
    <name evidence="2" type="ORF">SAMN05421774_10629</name>
</gene>
<dbReference type="PANTHER" id="PTHR36513:SF1">
    <property type="entry name" value="TRANSMEMBRANE PROTEIN"/>
    <property type="match status" value="1"/>
</dbReference>
<proteinExistence type="predicted"/>
<dbReference type="PIRSF" id="PIRSF033909">
    <property type="entry name" value="UCP033909"/>
    <property type="match status" value="1"/>
</dbReference>
<dbReference type="SUPFAM" id="SSF53474">
    <property type="entry name" value="alpha/beta-Hydrolases"/>
    <property type="match status" value="1"/>
</dbReference>